<evidence type="ECO:0000256" key="6">
    <source>
        <dbReference type="ARBA" id="ARBA00023134"/>
    </source>
</evidence>
<name>A6NZX2_9FIRM</name>
<keyword evidence="7" id="KW-0464">Manganese</keyword>
<dbReference type="GO" id="GO:0046872">
    <property type="term" value="F:metal ion binding"/>
    <property type="evidence" value="ECO:0007669"/>
    <property type="project" value="UniProtKB-KW"/>
</dbReference>
<organism evidence="9 10">
    <name type="scientific">Pseudoflavonifractor capillosus ATCC 29799</name>
    <dbReference type="NCBI Taxonomy" id="411467"/>
    <lineage>
        <taxon>Bacteria</taxon>
        <taxon>Bacillati</taxon>
        <taxon>Bacillota</taxon>
        <taxon>Clostridia</taxon>
        <taxon>Eubacteriales</taxon>
        <taxon>Oscillospiraceae</taxon>
        <taxon>Pseudoflavonifractor</taxon>
    </lineage>
</organism>
<dbReference type="NCBIfam" id="TIGR01916">
    <property type="entry name" value="F420_cofE"/>
    <property type="match status" value="1"/>
</dbReference>
<evidence type="ECO:0000259" key="8">
    <source>
        <dbReference type="Pfam" id="PF01996"/>
    </source>
</evidence>
<keyword evidence="5" id="KW-0630">Potassium</keyword>
<evidence type="ECO:0000256" key="7">
    <source>
        <dbReference type="ARBA" id="ARBA00023211"/>
    </source>
</evidence>
<accession>A6NZX2</accession>
<keyword evidence="2" id="KW-0479">Metal-binding</keyword>
<dbReference type="InterPro" id="IPR008225">
    <property type="entry name" value="F420-0_g-glutamyl_ligase"/>
</dbReference>
<dbReference type="PANTHER" id="PTHR47917">
    <property type="match status" value="1"/>
</dbReference>
<comment type="caution">
    <text evidence="9">The sequence shown here is derived from an EMBL/GenBank/DDBJ whole genome shotgun (WGS) entry which is preliminary data.</text>
</comment>
<dbReference type="RefSeq" id="WP_006574277.1">
    <property type="nucleotide sequence ID" value="NZ_AAXG02000034.1"/>
</dbReference>
<dbReference type="STRING" id="411467.BACCAP_03776"/>
<dbReference type="PANTHER" id="PTHR47917:SF1">
    <property type="entry name" value="COENZYME F420:L-GLUTAMATE LIGASE"/>
    <property type="match status" value="1"/>
</dbReference>
<dbReference type="OrthoDB" id="2234378at2"/>
<sequence>MNKLELFPVEGIGALGKGDDLAGLIAGQFSLEDGDVVVVSSKAVSKTEGNVYTREDLTPSPFAHTLAERTNHDPWYCELVLRESADIVRMAPGVVISRTRHGFVLANAGVDASNAGGEGRLVALPKDPDGSARRLRQDFLDRTGKNVAVIISDTFGRTWRVGQTDLAVGVAGLSPLRDYRGEKDADGRAMSRTCLAHADELASAAELVRGKAEGIPAVVVRGYQCQGDGAVSETLMPADRDLFR</sequence>
<keyword evidence="1 9" id="KW-0436">Ligase</keyword>
<proteinExistence type="predicted"/>
<keyword evidence="3" id="KW-0547">Nucleotide-binding</keyword>
<keyword evidence="6" id="KW-0342">GTP-binding</keyword>
<dbReference type="SUPFAM" id="SSF144010">
    <property type="entry name" value="CofE-like"/>
    <property type="match status" value="1"/>
</dbReference>
<dbReference type="Gene3D" id="3.90.1660.10">
    <property type="entry name" value="CofE-like domain"/>
    <property type="match status" value="1"/>
</dbReference>
<dbReference type="Gene3D" id="3.30.1330.100">
    <property type="entry name" value="CofE-like"/>
    <property type="match status" value="1"/>
</dbReference>
<dbReference type="InterPro" id="IPR002847">
    <property type="entry name" value="F420-0_gamma-glut_ligase-dom"/>
</dbReference>
<dbReference type="AlphaFoldDB" id="A6NZX2"/>
<evidence type="ECO:0000256" key="4">
    <source>
        <dbReference type="ARBA" id="ARBA00022842"/>
    </source>
</evidence>
<dbReference type="GO" id="GO:0005525">
    <property type="term" value="F:GTP binding"/>
    <property type="evidence" value="ECO:0007669"/>
    <property type="project" value="UniProtKB-KW"/>
</dbReference>
<evidence type="ECO:0000256" key="5">
    <source>
        <dbReference type="ARBA" id="ARBA00022958"/>
    </source>
</evidence>
<dbReference type="GO" id="GO:0052618">
    <property type="term" value="F:coenzyme F420-0:L-glutamate ligase activity"/>
    <property type="evidence" value="ECO:0007669"/>
    <property type="project" value="TreeGrafter"/>
</dbReference>
<dbReference type="Pfam" id="PF01996">
    <property type="entry name" value="F420_ligase"/>
    <property type="match status" value="1"/>
</dbReference>
<dbReference type="eggNOG" id="COG1478">
    <property type="taxonomic scope" value="Bacteria"/>
</dbReference>
<evidence type="ECO:0000256" key="3">
    <source>
        <dbReference type="ARBA" id="ARBA00022741"/>
    </source>
</evidence>
<evidence type="ECO:0000256" key="2">
    <source>
        <dbReference type="ARBA" id="ARBA00022723"/>
    </source>
</evidence>
<evidence type="ECO:0000313" key="9">
    <source>
        <dbReference type="EMBL" id="EDM98475.1"/>
    </source>
</evidence>
<reference evidence="9 10" key="2">
    <citation type="submission" date="2007-06" db="EMBL/GenBank/DDBJ databases">
        <title>Draft genome sequence of Pseudoflavonifractor capillosus ATCC 29799.</title>
        <authorList>
            <person name="Sudarsanam P."/>
            <person name="Ley R."/>
            <person name="Guruge J."/>
            <person name="Turnbaugh P.J."/>
            <person name="Mahowald M."/>
            <person name="Liep D."/>
            <person name="Gordon J."/>
        </authorList>
    </citation>
    <scope>NUCLEOTIDE SEQUENCE [LARGE SCALE GENOMIC DNA]</scope>
    <source>
        <strain evidence="9 10">ATCC 29799</strain>
    </source>
</reference>
<reference evidence="9 10" key="1">
    <citation type="submission" date="2007-04" db="EMBL/GenBank/DDBJ databases">
        <authorList>
            <person name="Fulton L."/>
            <person name="Clifton S."/>
            <person name="Fulton B."/>
            <person name="Xu J."/>
            <person name="Minx P."/>
            <person name="Pepin K.H."/>
            <person name="Johnson M."/>
            <person name="Thiruvilangam P."/>
            <person name="Bhonagiri V."/>
            <person name="Nash W.E."/>
            <person name="Mardis E.R."/>
            <person name="Wilson R.K."/>
        </authorList>
    </citation>
    <scope>NUCLEOTIDE SEQUENCE [LARGE SCALE GENOMIC DNA]</scope>
    <source>
        <strain evidence="9 10">ATCC 29799</strain>
    </source>
</reference>
<protein>
    <submittedName>
        <fullName evidence="9">F420-0:gamma-glutamyl ligase</fullName>
    </submittedName>
</protein>
<gene>
    <name evidence="9" type="primary">cofE</name>
    <name evidence="9" type="ORF">BACCAP_03776</name>
</gene>
<evidence type="ECO:0000256" key="1">
    <source>
        <dbReference type="ARBA" id="ARBA00022598"/>
    </source>
</evidence>
<keyword evidence="4" id="KW-0460">Magnesium</keyword>
<feature type="domain" description="Coenzyme F420:L-glutamate ligase-like" evidence="8">
    <location>
        <begin position="15"/>
        <end position="222"/>
    </location>
</feature>
<dbReference type="EMBL" id="AAXG02000034">
    <property type="protein sequence ID" value="EDM98475.1"/>
    <property type="molecule type" value="Genomic_DNA"/>
</dbReference>
<dbReference type="Proteomes" id="UP000003639">
    <property type="component" value="Unassembled WGS sequence"/>
</dbReference>
<evidence type="ECO:0000313" key="10">
    <source>
        <dbReference type="Proteomes" id="UP000003639"/>
    </source>
</evidence>
<keyword evidence="10" id="KW-1185">Reference proteome</keyword>